<gene>
    <name evidence="2" type="ORF">VTK73DRAFT_4632</name>
</gene>
<keyword evidence="1" id="KW-1133">Transmembrane helix</keyword>
<accession>A0ABR3WT08</accession>
<keyword evidence="1" id="KW-0472">Membrane</keyword>
<reference evidence="2 3" key="1">
    <citation type="journal article" date="2024" name="Commun. Biol.">
        <title>Comparative genomic analysis of thermophilic fungi reveals convergent evolutionary adaptations and gene losses.</title>
        <authorList>
            <person name="Steindorff A.S."/>
            <person name="Aguilar-Pontes M.V."/>
            <person name="Robinson A.J."/>
            <person name="Andreopoulos B."/>
            <person name="LaButti K."/>
            <person name="Kuo A."/>
            <person name="Mondo S."/>
            <person name="Riley R."/>
            <person name="Otillar R."/>
            <person name="Haridas S."/>
            <person name="Lipzen A."/>
            <person name="Grimwood J."/>
            <person name="Schmutz J."/>
            <person name="Clum A."/>
            <person name="Reid I.D."/>
            <person name="Moisan M.C."/>
            <person name="Butler G."/>
            <person name="Nguyen T.T.M."/>
            <person name="Dewar K."/>
            <person name="Conant G."/>
            <person name="Drula E."/>
            <person name="Henrissat B."/>
            <person name="Hansel C."/>
            <person name="Singer S."/>
            <person name="Hutchinson M.I."/>
            <person name="de Vries R.P."/>
            <person name="Natvig D.O."/>
            <person name="Powell A.J."/>
            <person name="Tsang A."/>
            <person name="Grigoriev I.V."/>
        </authorList>
    </citation>
    <scope>NUCLEOTIDE SEQUENCE [LARGE SCALE GENOMIC DNA]</scope>
    <source>
        <strain evidence="2 3">ATCC 24622</strain>
    </source>
</reference>
<keyword evidence="3" id="KW-1185">Reference proteome</keyword>
<evidence type="ECO:0000313" key="3">
    <source>
        <dbReference type="Proteomes" id="UP001586593"/>
    </source>
</evidence>
<comment type="caution">
    <text evidence="2">The sequence shown here is derived from an EMBL/GenBank/DDBJ whole genome shotgun (WGS) entry which is preliminary data.</text>
</comment>
<sequence length="179" mass="20019">MTAPQWAPTFSAIIGDSKCANEWIWRGFGCRRSGTTSYFFPHFETQYCTKSVFYGHHAHHCALGGTGCAAFLVLVLAHLLYHSLLRASAWVSSVLEAYSELSICFRTAALVMEPKSPPDGVAVVLLRGFKAELRLVLWMSPFCGHLHFANPEAQKMAMAWGYRCRTHKWATTVFIPTDS</sequence>
<dbReference type="Proteomes" id="UP001586593">
    <property type="component" value="Unassembled WGS sequence"/>
</dbReference>
<evidence type="ECO:0000256" key="1">
    <source>
        <dbReference type="SAM" id="Phobius"/>
    </source>
</evidence>
<evidence type="ECO:0000313" key="2">
    <source>
        <dbReference type="EMBL" id="KAL1866602.1"/>
    </source>
</evidence>
<proteinExistence type="predicted"/>
<protein>
    <submittedName>
        <fullName evidence="2">Uncharacterized protein</fullName>
    </submittedName>
</protein>
<organism evidence="2 3">
    <name type="scientific">Phialemonium thermophilum</name>
    <dbReference type="NCBI Taxonomy" id="223376"/>
    <lineage>
        <taxon>Eukaryota</taxon>
        <taxon>Fungi</taxon>
        <taxon>Dikarya</taxon>
        <taxon>Ascomycota</taxon>
        <taxon>Pezizomycotina</taxon>
        <taxon>Sordariomycetes</taxon>
        <taxon>Sordariomycetidae</taxon>
        <taxon>Cephalothecales</taxon>
        <taxon>Cephalothecaceae</taxon>
        <taxon>Phialemonium</taxon>
    </lineage>
</organism>
<name>A0ABR3WT08_9PEZI</name>
<keyword evidence="1" id="KW-0812">Transmembrane</keyword>
<feature type="transmembrane region" description="Helical" evidence="1">
    <location>
        <begin position="62"/>
        <end position="81"/>
    </location>
</feature>
<dbReference type="EMBL" id="JAZHXJ010000261">
    <property type="protein sequence ID" value="KAL1866602.1"/>
    <property type="molecule type" value="Genomic_DNA"/>
</dbReference>